<sequence>MTDTFGLIGFGYWGTNLARNLDKLAGKRWRYLVDASPERRQAATERYPQVLATDDLDAVLGDDEVRAVLVATPAPSHAPLARRALAAGKHVFVEKPLAMSVADAVALAETADRSGLVLMVGHTFEYVPAVERMRDYIRSGEIGDVLYLHSQRLNLGRIQNDLHTFWSIGPHDVSIANYLLDAEPQWVAAQGGRYLHDGVEDVTFVTVGYPGDVVAHMHVSWLDPAKTRRTTVVGTRRMLVYDDLNTDARLTVHDKGAEPLEPDGDGVRRYRLRDDAVHVPVLSPAEPLGLELRHFMDCVRTGARPRTDGWNGARVVAVLEAADASLRAGGATVPVPPVPGPVDAAAPHAGRPRPDGPHPDLTPATR</sequence>
<comment type="caution">
    <text evidence="4">The sequence shown here is derived from an EMBL/GenBank/DDBJ whole genome shotgun (WGS) entry which is preliminary data.</text>
</comment>
<dbReference type="Gene3D" id="3.40.50.720">
    <property type="entry name" value="NAD(P)-binding Rossmann-like Domain"/>
    <property type="match status" value="1"/>
</dbReference>
<accession>A0ABQ4EBM1</accession>
<keyword evidence="5" id="KW-1185">Reference proteome</keyword>
<proteinExistence type="predicted"/>
<dbReference type="Gene3D" id="3.30.360.10">
    <property type="entry name" value="Dihydrodipicolinate Reductase, domain 2"/>
    <property type="match status" value="1"/>
</dbReference>
<dbReference type="InterPro" id="IPR036291">
    <property type="entry name" value="NAD(P)-bd_dom_sf"/>
</dbReference>
<reference evidence="4 5" key="1">
    <citation type="submission" date="2021-01" db="EMBL/GenBank/DDBJ databases">
        <title>Whole genome shotgun sequence of Plantactinospora endophytica NBRC 110450.</title>
        <authorList>
            <person name="Komaki H."/>
            <person name="Tamura T."/>
        </authorList>
    </citation>
    <scope>NUCLEOTIDE SEQUENCE [LARGE SCALE GENOMIC DNA]</scope>
    <source>
        <strain evidence="4 5">NBRC 110450</strain>
    </source>
</reference>
<dbReference type="RefSeq" id="WP_203870029.1">
    <property type="nucleotide sequence ID" value="NZ_BONW01000039.1"/>
</dbReference>
<dbReference type="SUPFAM" id="SSF55347">
    <property type="entry name" value="Glyceraldehyde-3-phosphate dehydrogenase-like, C-terminal domain"/>
    <property type="match status" value="1"/>
</dbReference>
<name>A0ABQ4EBM1_9ACTN</name>
<feature type="domain" description="Gfo/Idh/MocA-like oxidoreductase N-terminal" evidence="2">
    <location>
        <begin position="5"/>
        <end position="122"/>
    </location>
</feature>
<evidence type="ECO:0000313" key="4">
    <source>
        <dbReference type="EMBL" id="GIG91681.1"/>
    </source>
</evidence>
<dbReference type="InterPro" id="IPR051450">
    <property type="entry name" value="Gfo/Idh/MocA_Oxidoreductases"/>
</dbReference>
<dbReference type="InterPro" id="IPR055170">
    <property type="entry name" value="GFO_IDH_MocA-like_dom"/>
</dbReference>
<dbReference type="PANTHER" id="PTHR43377">
    <property type="entry name" value="BILIVERDIN REDUCTASE A"/>
    <property type="match status" value="1"/>
</dbReference>
<evidence type="ECO:0000313" key="5">
    <source>
        <dbReference type="Proteomes" id="UP000646749"/>
    </source>
</evidence>
<organism evidence="4 5">
    <name type="scientific">Plantactinospora endophytica</name>
    <dbReference type="NCBI Taxonomy" id="673535"/>
    <lineage>
        <taxon>Bacteria</taxon>
        <taxon>Bacillati</taxon>
        <taxon>Actinomycetota</taxon>
        <taxon>Actinomycetes</taxon>
        <taxon>Micromonosporales</taxon>
        <taxon>Micromonosporaceae</taxon>
        <taxon>Plantactinospora</taxon>
    </lineage>
</organism>
<protein>
    <submittedName>
        <fullName evidence="4">Oxidoreductase</fullName>
    </submittedName>
</protein>
<feature type="domain" description="GFO/IDH/MocA-like oxidoreductase" evidence="3">
    <location>
        <begin position="131"/>
        <end position="239"/>
    </location>
</feature>
<feature type="region of interest" description="Disordered" evidence="1">
    <location>
        <begin position="329"/>
        <end position="366"/>
    </location>
</feature>
<dbReference type="SUPFAM" id="SSF51735">
    <property type="entry name" value="NAD(P)-binding Rossmann-fold domains"/>
    <property type="match status" value="1"/>
</dbReference>
<evidence type="ECO:0000259" key="3">
    <source>
        <dbReference type="Pfam" id="PF22725"/>
    </source>
</evidence>
<dbReference type="Pfam" id="PF22725">
    <property type="entry name" value="GFO_IDH_MocA_C3"/>
    <property type="match status" value="1"/>
</dbReference>
<evidence type="ECO:0000256" key="1">
    <source>
        <dbReference type="SAM" id="MobiDB-lite"/>
    </source>
</evidence>
<dbReference type="PANTHER" id="PTHR43377:SF6">
    <property type="entry name" value="GFO_IDH_MOCA-LIKE OXIDOREDUCTASE N-TERMINAL DOMAIN-CONTAINING PROTEIN"/>
    <property type="match status" value="1"/>
</dbReference>
<gene>
    <name evidence="4" type="ORF">Pen02_66170</name>
</gene>
<dbReference type="EMBL" id="BONW01000039">
    <property type="protein sequence ID" value="GIG91681.1"/>
    <property type="molecule type" value="Genomic_DNA"/>
</dbReference>
<dbReference type="InterPro" id="IPR000683">
    <property type="entry name" value="Gfo/Idh/MocA-like_OxRdtase_N"/>
</dbReference>
<dbReference type="Pfam" id="PF01408">
    <property type="entry name" value="GFO_IDH_MocA"/>
    <property type="match status" value="1"/>
</dbReference>
<evidence type="ECO:0000259" key="2">
    <source>
        <dbReference type="Pfam" id="PF01408"/>
    </source>
</evidence>
<dbReference type="Proteomes" id="UP000646749">
    <property type="component" value="Unassembled WGS sequence"/>
</dbReference>